<comment type="caution">
    <text evidence="15">The sequence shown here is derived from an EMBL/GenBank/DDBJ whole genome shotgun (WGS) entry which is preliminary data.</text>
</comment>
<dbReference type="InterPro" id="IPR024567">
    <property type="entry name" value="RNase_HII/HIII_dom"/>
</dbReference>
<comment type="cofactor">
    <cofactor evidence="2">
        <name>Mg(2+)</name>
        <dbReference type="ChEBI" id="CHEBI:18420"/>
    </cofactor>
</comment>
<keyword evidence="10 12" id="KW-0378">Hydrolase</keyword>
<gene>
    <name evidence="15" type="ORF">A3E89_02100</name>
</gene>
<dbReference type="InterPro" id="IPR036397">
    <property type="entry name" value="RNaseH_sf"/>
</dbReference>
<dbReference type="PROSITE" id="PS51975">
    <property type="entry name" value="RNASE_H_2"/>
    <property type="match status" value="1"/>
</dbReference>
<dbReference type="GO" id="GO:0004523">
    <property type="term" value="F:RNA-DNA hybrid ribonuclease activity"/>
    <property type="evidence" value="ECO:0007669"/>
    <property type="project" value="UniProtKB-UniRule"/>
</dbReference>
<evidence type="ECO:0000256" key="3">
    <source>
        <dbReference type="ARBA" id="ARBA00004065"/>
    </source>
</evidence>
<dbReference type="EMBL" id="MFAA01000012">
    <property type="protein sequence ID" value="OGD69229.1"/>
    <property type="molecule type" value="Genomic_DNA"/>
</dbReference>
<evidence type="ECO:0000256" key="1">
    <source>
        <dbReference type="ARBA" id="ARBA00000077"/>
    </source>
</evidence>
<comment type="function">
    <text evidence="3 13">Endonuclease that specifically degrades the RNA of RNA-DNA hybrids.</text>
</comment>
<name>A0A1F5EP88_9BACT</name>
<dbReference type="AlphaFoldDB" id="A0A1F5EP88"/>
<dbReference type="GO" id="GO:0003723">
    <property type="term" value="F:RNA binding"/>
    <property type="evidence" value="ECO:0007669"/>
    <property type="project" value="UniProtKB-UniRule"/>
</dbReference>
<keyword evidence="11" id="KW-0464">Manganese</keyword>
<dbReference type="GO" id="GO:0043137">
    <property type="term" value="P:DNA replication, removal of RNA primer"/>
    <property type="evidence" value="ECO:0007669"/>
    <property type="project" value="TreeGrafter"/>
</dbReference>
<organism evidence="15 16">
    <name type="scientific">Candidatus Campbellbacteria bacterium RIFCSPHIGHO2_12_FULL_35_10</name>
    <dbReference type="NCBI Taxonomy" id="1797578"/>
    <lineage>
        <taxon>Bacteria</taxon>
        <taxon>Candidatus Campbelliibacteriota</taxon>
    </lineage>
</organism>
<evidence type="ECO:0000256" key="5">
    <source>
        <dbReference type="ARBA" id="ARBA00007383"/>
    </source>
</evidence>
<evidence type="ECO:0000256" key="13">
    <source>
        <dbReference type="RuleBase" id="RU003515"/>
    </source>
</evidence>
<dbReference type="Gene3D" id="3.30.420.10">
    <property type="entry name" value="Ribonuclease H-like superfamily/Ribonuclease H"/>
    <property type="match status" value="1"/>
</dbReference>
<evidence type="ECO:0000256" key="7">
    <source>
        <dbReference type="ARBA" id="ARBA00022722"/>
    </source>
</evidence>
<keyword evidence="9 12" id="KW-0255">Endonuclease</keyword>
<dbReference type="InterPro" id="IPR001352">
    <property type="entry name" value="RNase_HII/HIII"/>
</dbReference>
<dbReference type="NCBIfam" id="NF000595">
    <property type="entry name" value="PRK00015.1-3"/>
    <property type="match status" value="1"/>
</dbReference>
<evidence type="ECO:0000256" key="11">
    <source>
        <dbReference type="ARBA" id="ARBA00023211"/>
    </source>
</evidence>
<dbReference type="GO" id="GO:0006298">
    <property type="term" value="P:mismatch repair"/>
    <property type="evidence" value="ECO:0007669"/>
    <property type="project" value="TreeGrafter"/>
</dbReference>
<comment type="cofactor">
    <cofactor evidence="12">
        <name>Mn(2+)</name>
        <dbReference type="ChEBI" id="CHEBI:29035"/>
    </cofactor>
    <cofactor evidence="12">
        <name>Mg(2+)</name>
        <dbReference type="ChEBI" id="CHEBI:18420"/>
    </cofactor>
    <text evidence="12">Manganese or magnesium. Binds 1 divalent metal ion per monomer in the absence of substrate. May bind a second metal ion after substrate binding.</text>
</comment>
<dbReference type="Pfam" id="PF01351">
    <property type="entry name" value="RNase_HII"/>
    <property type="match status" value="1"/>
</dbReference>
<dbReference type="InterPro" id="IPR022898">
    <property type="entry name" value="RNase_HII"/>
</dbReference>
<evidence type="ECO:0000256" key="10">
    <source>
        <dbReference type="ARBA" id="ARBA00022801"/>
    </source>
</evidence>
<dbReference type="SUPFAM" id="SSF53098">
    <property type="entry name" value="Ribonuclease H-like"/>
    <property type="match status" value="1"/>
</dbReference>
<evidence type="ECO:0000256" key="8">
    <source>
        <dbReference type="ARBA" id="ARBA00022723"/>
    </source>
</evidence>
<dbReference type="InterPro" id="IPR012337">
    <property type="entry name" value="RNaseH-like_sf"/>
</dbReference>
<proteinExistence type="inferred from homology"/>
<comment type="subcellular location">
    <subcellularLocation>
        <location evidence="4">Cytoplasm</location>
    </subcellularLocation>
</comment>
<reference evidence="15 16" key="1">
    <citation type="journal article" date="2016" name="Nat. Commun.">
        <title>Thousands of microbial genomes shed light on interconnected biogeochemical processes in an aquifer system.</title>
        <authorList>
            <person name="Anantharaman K."/>
            <person name="Brown C.T."/>
            <person name="Hug L.A."/>
            <person name="Sharon I."/>
            <person name="Castelle C.J."/>
            <person name="Probst A.J."/>
            <person name="Thomas B.C."/>
            <person name="Singh A."/>
            <person name="Wilkins M.J."/>
            <person name="Karaoz U."/>
            <person name="Brodie E.L."/>
            <person name="Williams K.H."/>
            <person name="Hubbard S.S."/>
            <person name="Banfield J.F."/>
        </authorList>
    </citation>
    <scope>NUCLEOTIDE SEQUENCE [LARGE SCALE GENOMIC DNA]</scope>
</reference>
<dbReference type="CDD" id="cd07182">
    <property type="entry name" value="RNase_HII_bacteria_HII_like"/>
    <property type="match status" value="1"/>
</dbReference>
<evidence type="ECO:0000256" key="6">
    <source>
        <dbReference type="ARBA" id="ARBA00022490"/>
    </source>
</evidence>
<keyword evidence="8 12" id="KW-0479">Metal-binding</keyword>
<dbReference type="Proteomes" id="UP000185891">
    <property type="component" value="Unassembled WGS sequence"/>
</dbReference>
<dbReference type="GO" id="GO:0005737">
    <property type="term" value="C:cytoplasm"/>
    <property type="evidence" value="ECO:0007669"/>
    <property type="project" value="UniProtKB-SubCell"/>
</dbReference>
<comment type="similarity">
    <text evidence="5 13">Belongs to the RNase HII family.</text>
</comment>
<dbReference type="EC" id="3.1.26.4" evidence="13"/>
<sequence length="217" mass="24396">MNIDYKFLIGIDEVGRGPVAGPVAVGALMISSEKLKETKKMFIGFKDSKKLSPKKRNEWFANIKKAKEEGLLDYKVVFVDNKKIDEFGIAPSIKSCMKTALTRLSNLHEVRPRVNCLVLLDGGLKAPEEFVNQKTIIKGDEKEMVIALASIVAKVTRDALMCKLAKEYPNYELEKHKGYGTKAHMEAIKKHGISEIHRKTYLKNLVTRTSDVQVTSE</sequence>
<evidence type="ECO:0000259" key="14">
    <source>
        <dbReference type="PROSITE" id="PS51975"/>
    </source>
</evidence>
<keyword evidence="7 12" id="KW-0540">Nuclease</keyword>
<dbReference type="GO" id="GO:0032299">
    <property type="term" value="C:ribonuclease H2 complex"/>
    <property type="evidence" value="ECO:0007669"/>
    <property type="project" value="TreeGrafter"/>
</dbReference>
<feature type="domain" description="RNase H type-2" evidence="14">
    <location>
        <begin position="6"/>
        <end position="213"/>
    </location>
</feature>
<dbReference type="PANTHER" id="PTHR10954:SF18">
    <property type="entry name" value="RIBONUCLEASE HII"/>
    <property type="match status" value="1"/>
</dbReference>
<dbReference type="GO" id="GO:0046872">
    <property type="term" value="F:metal ion binding"/>
    <property type="evidence" value="ECO:0007669"/>
    <property type="project" value="UniProtKB-KW"/>
</dbReference>
<keyword evidence="6" id="KW-0963">Cytoplasm</keyword>
<evidence type="ECO:0000256" key="4">
    <source>
        <dbReference type="ARBA" id="ARBA00004496"/>
    </source>
</evidence>
<dbReference type="PANTHER" id="PTHR10954">
    <property type="entry name" value="RIBONUCLEASE H2 SUBUNIT A"/>
    <property type="match status" value="1"/>
</dbReference>
<evidence type="ECO:0000313" key="15">
    <source>
        <dbReference type="EMBL" id="OGD69229.1"/>
    </source>
</evidence>
<evidence type="ECO:0000313" key="16">
    <source>
        <dbReference type="Proteomes" id="UP000185891"/>
    </source>
</evidence>
<comment type="catalytic activity">
    <reaction evidence="1 12 13">
        <text>Endonucleolytic cleavage to 5'-phosphomonoester.</text>
        <dbReference type="EC" id="3.1.26.4"/>
    </reaction>
</comment>
<feature type="binding site" evidence="12">
    <location>
        <position position="121"/>
    </location>
    <ligand>
        <name>a divalent metal cation</name>
        <dbReference type="ChEBI" id="CHEBI:60240"/>
    </ligand>
</feature>
<evidence type="ECO:0000256" key="2">
    <source>
        <dbReference type="ARBA" id="ARBA00001946"/>
    </source>
</evidence>
<evidence type="ECO:0000256" key="12">
    <source>
        <dbReference type="PROSITE-ProRule" id="PRU01319"/>
    </source>
</evidence>
<protein>
    <recommendedName>
        <fullName evidence="13">Ribonuclease</fullName>
        <ecNumber evidence="13">3.1.26.4</ecNumber>
    </recommendedName>
</protein>
<accession>A0A1F5EP88</accession>
<feature type="binding site" evidence="12">
    <location>
        <position position="13"/>
    </location>
    <ligand>
        <name>a divalent metal cation</name>
        <dbReference type="ChEBI" id="CHEBI:60240"/>
    </ligand>
</feature>
<feature type="binding site" evidence="12">
    <location>
        <position position="12"/>
    </location>
    <ligand>
        <name>a divalent metal cation</name>
        <dbReference type="ChEBI" id="CHEBI:60240"/>
    </ligand>
</feature>
<evidence type="ECO:0000256" key="9">
    <source>
        <dbReference type="ARBA" id="ARBA00022759"/>
    </source>
</evidence>